<dbReference type="Proteomes" id="UP000700706">
    <property type="component" value="Unassembled WGS sequence"/>
</dbReference>
<organism evidence="1 2">
    <name type="scientific">Inquilinus limosus</name>
    <dbReference type="NCBI Taxonomy" id="171674"/>
    <lineage>
        <taxon>Bacteria</taxon>
        <taxon>Pseudomonadati</taxon>
        <taxon>Pseudomonadota</taxon>
        <taxon>Alphaproteobacteria</taxon>
        <taxon>Rhodospirillales</taxon>
        <taxon>Rhodospirillaceae</taxon>
        <taxon>Inquilinus</taxon>
    </lineage>
</organism>
<dbReference type="AlphaFoldDB" id="A0A952FNT7"/>
<sequence>EAAKYQGLDTWRTEFGIAKRARGVTGRPFDFVVVFVRPGQTLPLEPVRLRPF</sequence>
<accession>A0A952FNT7</accession>
<proteinExistence type="predicted"/>
<gene>
    <name evidence="1" type="ORF">JF625_10740</name>
</gene>
<evidence type="ECO:0000313" key="2">
    <source>
        <dbReference type="Proteomes" id="UP000700706"/>
    </source>
</evidence>
<evidence type="ECO:0000313" key="1">
    <source>
        <dbReference type="EMBL" id="MBW8725614.1"/>
    </source>
</evidence>
<protein>
    <submittedName>
        <fullName evidence="1">Uncharacterized protein</fullName>
    </submittedName>
</protein>
<dbReference type="EMBL" id="JAEKLZ010000179">
    <property type="protein sequence ID" value="MBW8725614.1"/>
    <property type="molecule type" value="Genomic_DNA"/>
</dbReference>
<name>A0A952FNT7_9PROT</name>
<feature type="non-terminal residue" evidence="1">
    <location>
        <position position="1"/>
    </location>
</feature>
<reference evidence="1" key="1">
    <citation type="submission" date="2020-06" db="EMBL/GenBank/DDBJ databases">
        <title>Stable isotope informed genome-resolved metagenomics uncovers potential trophic interactions in rhizosphere soil.</title>
        <authorList>
            <person name="Starr E.P."/>
            <person name="Shi S."/>
            <person name="Blazewicz S.J."/>
            <person name="Koch B.J."/>
            <person name="Probst A.J."/>
            <person name="Hungate B.A."/>
            <person name="Pett-Ridge J."/>
            <person name="Firestone M.K."/>
            <person name="Banfield J.F."/>
        </authorList>
    </citation>
    <scope>NUCLEOTIDE SEQUENCE</scope>
    <source>
        <strain evidence="1">YM_69_17</strain>
    </source>
</reference>
<comment type="caution">
    <text evidence="1">The sequence shown here is derived from an EMBL/GenBank/DDBJ whole genome shotgun (WGS) entry which is preliminary data.</text>
</comment>